<organism evidence="8 9">
    <name type="scientific">Candidatus Infernicultor aquiphilus</name>
    <dbReference type="NCBI Taxonomy" id="1805029"/>
    <lineage>
        <taxon>Bacteria</taxon>
        <taxon>Pseudomonadati</taxon>
        <taxon>Atribacterota</taxon>
        <taxon>Candidatus Phoenicimicrobiia</taxon>
        <taxon>Candidatus Pheonicimicrobiales</taxon>
        <taxon>Candidatus Phoenicimicrobiaceae</taxon>
        <taxon>Candidatus Infernicultor</taxon>
    </lineage>
</organism>
<dbReference type="InterPro" id="IPR034690">
    <property type="entry name" value="Endolysin_T4_type"/>
</dbReference>
<evidence type="ECO:0000313" key="9">
    <source>
        <dbReference type="Proteomes" id="UP000231493"/>
    </source>
</evidence>
<dbReference type="GO" id="GO:0009253">
    <property type="term" value="P:peptidoglycan catabolic process"/>
    <property type="evidence" value="ECO:0007669"/>
    <property type="project" value="InterPro"/>
</dbReference>
<dbReference type="SUPFAM" id="SSF53955">
    <property type="entry name" value="Lysozyme-like"/>
    <property type="match status" value="1"/>
</dbReference>
<dbReference type="Gene3D" id="1.10.530.40">
    <property type="match status" value="1"/>
</dbReference>
<evidence type="ECO:0000256" key="3">
    <source>
        <dbReference type="ARBA" id="ARBA00022638"/>
    </source>
</evidence>
<dbReference type="GO" id="GO:0016998">
    <property type="term" value="P:cell wall macromolecule catabolic process"/>
    <property type="evidence" value="ECO:0007669"/>
    <property type="project" value="InterPro"/>
</dbReference>
<dbReference type="GO" id="GO:0003796">
    <property type="term" value="F:lysozyme activity"/>
    <property type="evidence" value="ECO:0007669"/>
    <property type="project" value="UniProtKB-EC"/>
</dbReference>
<evidence type="ECO:0000256" key="4">
    <source>
        <dbReference type="ARBA" id="ARBA00022801"/>
    </source>
</evidence>
<evidence type="ECO:0000256" key="5">
    <source>
        <dbReference type="ARBA" id="ARBA00023200"/>
    </source>
</evidence>
<keyword evidence="3 7" id="KW-0081">Bacteriolytic enzyme</keyword>
<name>A0A2M7K8A1_9BACT</name>
<dbReference type="Proteomes" id="UP000231493">
    <property type="component" value="Unassembled WGS sequence"/>
</dbReference>
<evidence type="ECO:0000313" key="8">
    <source>
        <dbReference type="EMBL" id="PIX34366.1"/>
    </source>
</evidence>
<dbReference type="GO" id="GO:0042742">
    <property type="term" value="P:defense response to bacterium"/>
    <property type="evidence" value="ECO:0007669"/>
    <property type="project" value="UniProtKB-KW"/>
</dbReference>
<evidence type="ECO:0000256" key="7">
    <source>
        <dbReference type="RuleBase" id="RU003788"/>
    </source>
</evidence>
<protein>
    <recommendedName>
        <fullName evidence="7">Lysozyme</fullName>
        <ecNumber evidence="7">3.2.1.17</ecNumber>
    </recommendedName>
</protein>
<proteinExistence type="inferred from homology"/>
<comment type="similarity">
    <text evidence="7">Belongs to the glycosyl hydrolase 24 family.</text>
</comment>
<dbReference type="AlphaFoldDB" id="A0A2M7K8A1"/>
<dbReference type="EMBL" id="PFIP01000080">
    <property type="protein sequence ID" value="PIX34366.1"/>
    <property type="molecule type" value="Genomic_DNA"/>
</dbReference>
<dbReference type="CDD" id="cd00737">
    <property type="entry name" value="lyz_endolysin_autolysin"/>
    <property type="match status" value="1"/>
</dbReference>
<dbReference type="InterPro" id="IPR002196">
    <property type="entry name" value="Glyco_hydro_24"/>
</dbReference>
<evidence type="ECO:0000256" key="2">
    <source>
        <dbReference type="ARBA" id="ARBA00022529"/>
    </source>
</evidence>
<dbReference type="PANTHER" id="PTHR38107:SF3">
    <property type="entry name" value="LYSOZYME RRRD-RELATED"/>
    <property type="match status" value="1"/>
</dbReference>
<keyword evidence="2 7" id="KW-0929">Antimicrobial</keyword>
<accession>A0A2M7K8A1</accession>
<dbReference type="EC" id="3.2.1.17" evidence="7"/>
<comment type="catalytic activity">
    <reaction evidence="1 7">
        <text>Hydrolysis of (1-&gt;4)-beta-linkages between N-acetylmuramic acid and N-acetyl-D-glucosamine residues in a peptidoglycan and between N-acetyl-D-glucosamine residues in chitodextrins.</text>
        <dbReference type="EC" id="3.2.1.17"/>
    </reaction>
</comment>
<sequence length="146" mass="16633">MHRQATDKGIFLIQAFEGFSAFPYRDVAGLWTVGIGHLIKPSETFTMLTPQEGEALLRKDLWTAERAVLRLIRVPLNDSQFDALVSFTFNLGSGSLQRSALRAKINRGEYEAAGDEFLKWIWAGKKKSKGLLRRRIAERGMFLRNF</sequence>
<dbReference type="InterPro" id="IPR033907">
    <property type="entry name" value="Endolysin_autolysin"/>
</dbReference>
<evidence type="ECO:0000256" key="1">
    <source>
        <dbReference type="ARBA" id="ARBA00000632"/>
    </source>
</evidence>
<dbReference type="InterPro" id="IPR023346">
    <property type="entry name" value="Lysozyme-like_dom_sf"/>
</dbReference>
<gene>
    <name evidence="8" type="ORF">COZ58_04235</name>
</gene>
<reference evidence="9" key="1">
    <citation type="submission" date="2017-09" db="EMBL/GenBank/DDBJ databases">
        <title>Depth-based differentiation of microbial function through sediment-hosted aquifers and enrichment of novel symbionts in the deep terrestrial subsurface.</title>
        <authorList>
            <person name="Probst A.J."/>
            <person name="Ladd B."/>
            <person name="Jarett J.K."/>
            <person name="Geller-Mcgrath D.E."/>
            <person name="Sieber C.M."/>
            <person name="Emerson J.B."/>
            <person name="Anantharaman K."/>
            <person name="Thomas B.C."/>
            <person name="Malmstrom R."/>
            <person name="Stieglmeier M."/>
            <person name="Klingl A."/>
            <person name="Woyke T."/>
            <person name="Ryan C.M."/>
            <person name="Banfield J.F."/>
        </authorList>
    </citation>
    <scope>NUCLEOTIDE SEQUENCE [LARGE SCALE GENOMIC DNA]</scope>
</reference>
<dbReference type="PANTHER" id="PTHR38107">
    <property type="match status" value="1"/>
</dbReference>
<dbReference type="InterPro" id="IPR023347">
    <property type="entry name" value="Lysozyme_dom_sf"/>
</dbReference>
<comment type="caution">
    <text evidence="8">The sequence shown here is derived from an EMBL/GenBank/DDBJ whole genome shotgun (WGS) entry which is preliminary data.</text>
</comment>
<dbReference type="Pfam" id="PF00959">
    <property type="entry name" value="Phage_lysozyme"/>
    <property type="match status" value="1"/>
</dbReference>
<dbReference type="GO" id="GO:0031640">
    <property type="term" value="P:killing of cells of another organism"/>
    <property type="evidence" value="ECO:0007669"/>
    <property type="project" value="UniProtKB-KW"/>
</dbReference>
<keyword evidence="6 7" id="KW-0326">Glycosidase</keyword>
<dbReference type="HAMAP" id="MF_04110">
    <property type="entry name" value="ENDOLYSIN_T4"/>
    <property type="match status" value="1"/>
</dbReference>
<dbReference type="InterPro" id="IPR051018">
    <property type="entry name" value="Bacteriophage_GH24"/>
</dbReference>
<evidence type="ECO:0000256" key="6">
    <source>
        <dbReference type="ARBA" id="ARBA00023295"/>
    </source>
</evidence>
<keyword evidence="5" id="KW-1035">Host cytoplasm</keyword>
<keyword evidence="4 7" id="KW-0378">Hydrolase</keyword>